<protein>
    <submittedName>
        <fullName evidence="1">Uncharacterized protein</fullName>
    </submittedName>
</protein>
<reference evidence="1" key="1">
    <citation type="journal article" date="2020" name="Stud. Mycol.">
        <title>101 Dothideomycetes genomes: a test case for predicting lifestyles and emergence of pathogens.</title>
        <authorList>
            <person name="Haridas S."/>
            <person name="Albert R."/>
            <person name="Binder M."/>
            <person name="Bloem J."/>
            <person name="Labutti K."/>
            <person name="Salamov A."/>
            <person name="Andreopoulos B."/>
            <person name="Baker S."/>
            <person name="Barry K."/>
            <person name="Bills G."/>
            <person name="Bluhm B."/>
            <person name="Cannon C."/>
            <person name="Castanera R."/>
            <person name="Culley D."/>
            <person name="Daum C."/>
            <person name="Ezra D."/>
            <person name="Gonzalez J."/>
            <person name="Henrissat B."/>
            <person name="Kuo A."/>
            <person name="Liang C."/>
            <person name="Lipzen A."/>
            <person name="Lutzoni F."/>
            <person name="Magnuson J."/>
            <person name="Mondo S."/>
            <person name="Nolan M."/>
            <person name="Ohm R."/>
            <person name="Pangilinan J."/>
            <person name="Park H.-J."/>
            <person name="Ramirez L."/>
            <person name="Alfaro M."/>
            <person name="Sun H."/>
            <person name="Tritt A."/>
            <person name="Yoshinaga Y."/>
            <person name="Zwiers L.-H."/>
            <person name="Turgeon B."/>
            <person name="Goodwin S."/>
            <person name="Spatafora J."/>
            <person name="Crous P."/>
            <person name="Grigoriev I."/>
        </authorList>
    </citation>
    <scope>NUCLEOTIDE SEQUENCE</scope>
    <source>
        <strain evidence="1">ATCC 200398</strain>
    </source>
</reference>
<organism evidence="1 2">
    <name type="scientific">Lindgomyces ingoldianus</name>
    <dbReference type="NCBI Taxonomy" id="673940"/>
    <lineage>
        <taxon>Eukaryota</taxon>
        <taxon>Fungi</taxon>
        <taxon>Dikarya</taxon>
        <taxon>Ascomycota</taxon>
        <taxon>Pezizomycotina</taxon>
        <taxon>Dothideomycetes</taxon>
        <taxon>Pleosporomycetidae</taxon>
        <taxon>Pleosporales</taxon>
        <taxon>Lindgomycetaceae</taxon>
        <taxon>Lindgomyces</taxon>
    </lineage>
</organism>
<sequence length="181" mass="20378">MLRLNLSDQYVFLDEMKSINSSNHKHSSKVSTTFEPPHDCGPHLLLEAATRDRSVHVQRLSEHGRIMLSSSDLKTRTLLFLEPHMTHQGRLLSISSKHNGKALERIFATVRRAGKEINKEMEGINYIGEKGSMRATCIANIDLEVTQTLVRPWEPKSEVAETGLPLSVRSEPTAHNLSTKQ</sequence>
<evidence type="ECO:0000313" key="1">
    <source>
        <dbReference type="EMBL" id="KAF2468672.1"/>
    </source>
</evidence>
<accession>A0ACB6QQV8</accession>
<dbReference type="Proteomes" id="UP000799755">
    <property type="component" value="Unassembled WGS sequence"/>
</dbReference>
<comment type="caution">
    <text evidence="1">The sequence shown here is derived from an EMBL/GenBank/DDBJ whole genome shotgun (WGS) entry which is preliminary data.</text>
</comment>
<evidence type="ECO:0000313" key="2">
    <source>
        <dbReference type="Proteomes" id="UP000799755"/>
    </source>
</evidence>
<keyword evidence="2" id="KW-1185">Reference proteome</keyword>
<proteinExistence type="predicted"/>
<name>A0ACB6QQV8_9PLEO</name>
<gene>
    <name evidence="1" type="ORF">BDR25DRAFT_357030</name>
</gene>
<dbReference type="EMBL" id="MU003514">
    <property type="protein sequence ID" value="KAF2468672.1"/>
    <property type="molecule type" value="Genomic_DNA"/>
</dbReference>